<dbReference type="AlphaFoldDB" id="A0A0K9P429"/>
<evidence type="ECO:0000259" key="8">
    <source>
        <dbReference type="PROSITE" id="PS50011"/>
    </source>
</evidence>
<proteinExistence type="predicted"/>
<feature type="domain" description="Protein kinase" evidence="8">
    <location>
        <begin position="67"/>
        <end position="547"/>
    </location>
</feature>
<dbReference type="FunFam" id="1.10.510.10:FF:001725">
    <property type="entry name" value="Kinase like protein"/>
    <property type="match status" value="1"/>
</dbReference>
<dbReference type="Proteomes" id="UP000036987">
    <property type="component" value="Unassembled WGS sequence"/>
</dbReference>
<dbReference type="STRING" id="29655.A0A0K9P429"/>
<dbReference type="PROSITE" id="PS50011">
    <property type="entry name" value="PROTEIN_KINASE_DOM"/>
    <property type="match status" value="1"/>
</dbReference>
<keyword evidence="10" id="KW-1185">Reference proteome</keyword>
<dbReference type="PANTHER" id="PTHR44167">
    <property type="entry name" value="OVARIAN-SPECIFIC SERINE/THREONINE-PROTEIN KINASE LOK-RELATED"/>
    <property type="match status" value="1"/>
</dbReference>
<evidence type="ECO:0000256" key="7">
    <source>
        <dbReference type="SAM" id="MobiDB-lite"/>
    </source>
</evidence>
<feature type="compositionally biased region" description="Basic and acidic residues" evidence="7">
    <location>
        <begin position="7"/>
        <end position="20"/>
    </location>
</feature>
<feature type="region of interest" description="Disordered" evidence="7">
    <location>
        <begin position="217"/>
        <end position="236"/>
    </location>
</feature>
<evidence type="ECO:0000313" key="10">
    <source>
        <dbReference type="Proteomes" id="UP000036987"/>
    </source>
</evidence>
<dbReference type="GO" id="GO:0005634">
    <property type="term" value="C:nucleus"/>
    <property type="evidence" value="ECO:0000318"/>
    <property type="project" value="GO_Central"/>
</dbReference>
<evidence type="ECO:0000256" key="2">
    <source>
        <dbReference type="ARBA" id="ARBA00022527"/>
    </source>
</evidence>
<protein>
    <recommendedName>
        <fullName evidence="1">non-specific serine/threonine protein kinase</fullName>
        <ecNumber evidence="1">2.7.11.1</ecNumber>
    </recommendedName>
</protein>
<dbReference type="InterPro" id="IPR011009">
    <property type="entry name" value="Kinase-like_dom_sf"/>
</dbReference>
<dbReference type="Pfam" id="PF00069">
    <property type="entry name" value="Pkinase"/>
    <property type="match status" value="2"/>
</dbReference>
<feature type="region of interest" description="Disordered" evidence="7">
    <location>
        <begin position="1"/>
        <end position="20"/>
    </location>
</feature>
<evidence type="ECO:0000256" key="6">
    <source>
        <dbReference type="ARBA" id="ARBA00022840"/>
    </source>
</evidence>
<evidence type="ECO:0000313" key="9">
    <source>
        <dbReference type="EMBL" id="KMZ63739.1"/>
    </source>
</evidence>
<reference evidence="10" key="1">
    <citation type="journal article" date="2016" name="Nature">
        <title>The genome of the seagrass Zostera marina reveals angiosperm adaptation to the sea.</title>
        <authorList>
            <person name="Olsen J.L."/>
            <person name="Rouze P."/>
            <person name="Verhelst B."/>
            <person name="Lin Y.-C."/>
            <person name="Bayer T."/>
            <person name="Collen J."/>
            <person name="Dattolo E."/>
            <person name="De Paoli E."/>
            <person name="Dittami S."/>
            <person name="Maumus F."/>
            <person name="Michel G."/>
            <person name="Kersting A."/>
            <person name="Lauritano C."/>
            <person name="Lohaus R."/>
            <person name="Toepel M."/>
            <person name="Tonon T."/>
            <person name="Vanneste K."/>
            <person name="Amirebrahimi M."/>
            <person name="Brakel J."/>
            <person name="Bostroem C."/>
            <person name="Chovatia M."/>
            <person name="Grimwood J."/>
            <person name="Jenkins J.W."/>
            <person name="Jueterbock A."/>
            <person name="Mraz A."/>
            <person name="Stam W.T."/>
            <person name="Tice H."/>
            <person name="Bornberg-Bauer E."/>
            <person name="Green P.J."/>
            <person name="Pearson G.A."/>
            <person name="Procaccini G."/>
            <person name="Duarte C.M."/>
            <person name="Schmutz J."/>
            <person name="Reusch T.B.H."/>
            <person name="Van de Peer Y."/>
        </authorList>
    </citation>
    <scope>NUCLEOTIDE SEQUENCE [LARGE SCALE GENOMIC DNA]</scope>
    <source>
        <strain evidence="10">cv. Finnish</strain>
    </source>
</reference>
<keyword evidence="6" id="KW-0067">ATP-binding</keyword>
<dbReference type="PROSITE" id="PS00108">
    <property type="entry name" value="PROTEIN_KINASE_ST"/>
    <property type="match status" value="1"/>
</dbReference>
<dbReference type="GO" id="GO:0000727">
    <property type="term" value="P:double-strand break repair via break-induced replication"/>
    <property type="evidence" value="ECO:0000318"/>
    <property type="project" value="GO_Central"/>
</dbReference>
<gene>
    <name evidence="9" type="ORF">ZOSMA_39G00100</name>
</gene>
<keyword evidence="3" id="KW-0808">Transferase</keyword>
<dbReference type="GO" id="GO:0005737">
    <property type="term" value="C:cytoplasm"/>
    <property type="evidence" value="ECO:0000318"/>
    <property type="project" value="GO_Central"/>
</dbReference>
<dbReference type="OrthoDB" id="10020333at2759"/>
<dbReference type="PANTHER" id="PTHR44167:SF23">
    <property type="entry name" value="CDC7 KINASE, ISOFORM A-RELATED"/>
    <property type="match status" value="1"/>
</dbReference>
<keyword evidence="2" id="KW-0723">Serine/threonine-protein kinase</keyword>
<dbReference type="EC" id="2.7.11.1" evidence="1"/>
<keyword evidence="4" id="KW-0547">Nucleotide-binding</keyword>
<feature type="region of interest" description="Disordered" evidence="7">
    <location>
        <begin position="251"/>
        <end position="281"/>
    </location>
</feature>
<dbReference type="InterPro" id="IPR008271">
    <property type="entry name" value="Ser/Thr_kinase_AS"/>
</dbReference>
<dbReference type="FunFam" id="1.10.510.10:FF:001893">
    <property type="entry name" value="Probable serine/threonine-protein kinase DDB_G0291918"/>
    <property type="match status" value="1"/>
</dbReference>
<comment type="caution">
    <text evidence="9">The sequence shown here is derived from an EMBL/GenBank/DDBJ whole genome shotgun (WGS) entry which is preliminary data.</text>
</comment>
<dbReference type="GO" id="GO:0005524">
    <property type="term" value="F:ATP binding"/>
    <property type="evidence" value="ECO:0007669"/>
    <property type="project" value="UniProtKB-KW"/>
</dbReference>
<keyword evidence="5" id="KW-0418">Kinase</keyword>
<evidence type="ECO:0000256" key="3">
    <source>
        <dbReference type="ARBA" id="ARBA00022679"/>
    </source>
</evidence>
<sequence>MSLKVSKQKEKEIGSKQHAEGFAKCTKKKIRRNNENTPIEDNIGDGSTSLSVKIHVETRKLPHFESFIVEDEEGSGGYGTVYRAQRKTDGKTFAIKCPHPNAHSHHMINELRMLEKFGGKNFIIKFEGSFKTNNSECFVLEHVNHDRPELLKKEIDVSEIQWYGYCMFKALASLHRQEIVHRDVKPGNFLYSRKLNKGYLIDFNLALDLNQKHRSFNANPKGSMSQSSQTLSLDKSASVTQSRKALNCNQLGSVSKNVNKDPKIMPLSKSGRSRRTDKEHKGSVLKGFHNLESRNRIGCRSQAADASGLTSAKDATSNRTILKERYREPIPCHGRKELINLVHEAMQNPKENISLAPTSQRKRIAASVGKAERMIALLTPMPLCSNGVPISNAGILKNRVDGKNKNEGPCVGTKGFRAPEVLFRSIHQGCKIDMWSAGVTLLYLMLGRMPFGGEPEQNIKDIAKLRGSEDLWEVAKLHNQESSFPAELLNVQSLQLMEIKNWCQKNTRRPEFLEEIPCALFDLVDKCLTVNPRQRIGAEDALMHDFFSPCRESLKKQRLLRLSLASETQSHKEERR</sequence>
<dbReference type="SMART" id="SM00220">
    <property type="entry name" value="S_TKc"/>
    <property type="match status" value="1"/>
</dbReference>
<dbReference type="EMBL" id="LFYR01001212">
    <property type="protein sequence ID" value="KMZ63739.1"/>
    <property type="molecule type" value="Genomic_DNA"/>
</dbReference>
<dbReference type="Gene3D" id="1.10.510.10">
    <property type="entry name" value="Transferase(Phosphotransferase) domain 1"/>
    <property type="match status" value="2"/>
</dbReference>
<dbReference type="GO" id="GO:0007165">
    <property type="term" value="P:signal transduction"/>
    <property type="evidence" value="ECO:0000318"/>
    <property type="project" value="GO_Central"/>
</dbReference>
<dbReference type="SUPFAM" id="SSF56112">
    <property type="entry name" value="Protein kinase-like (PK-like)"/>
    <property type="match status" value="1"/>
</dbReference>
<accession>A0A0K9P429</accession>
<evidence type="ECO:0000256" key="1">
    <source>
        <dbReference type="ARBA" id="ARBA00012513"/>
    </source>
</evidence>
<dbReference type="OMA" id="CMRFRLA"/>
<name>A0A0K9P429_ZOSMR</name>
<dbReference type="InterPro" id="IPR000719">
    <property type="entry name" value="Prot_kinase_dom"/>
</dbReference>
<evidence type="ECO:0000256" key="4">
    <source>
        <dbReference type="ARBA" id="ARBA00022741"/>
    </source>
</evidence>
<evidence type="ECO:0000256" key="5">
    <source>
        <dbReference type="ARBA" id="ARBA00022777"/>
    </source>
</evidence>
<dbReference type="GO" id="GO:0004674">
    <property type="term" value="F:protein serine/threonine kinase activity"/>
    <property type="evidence" value="ECO:0000318"/>
    <property type="project" value="GO_Central"/>
</dbReference>
<organism evidence="9 10">
    <name type="scientific">Zostera marina</name>
    <name type="common">Eelgrass</name>
    <dbReference type="NCBI Taxonomy" id="29655"/>
    <lineage>
        <taxon>Eukaryota</taxon>
        <taxon>Viridiplantae</taxon>
        <taxon>Streptophyta</taxon>
        <taxon>Embryophyta</taxon>
        <taxon>Tracheophyta</taxon>
        <taxon>Spermatophyta</taxon>
        <taxon>Magnoliopsida</taxon>
        <taxon>Liliopsida</taxon>
        <taxon>Zosteraceae</taxon>
        <taxon>Zostera</taxon>
    </lineage>
</organism>